<evidence type="ECO:0000259" key="5">
    <source>
        <dbReference type="PROSITE" id="PS50887"/>
    </source>
</evidence>
<feature type="transmembrane region" description="Helical" evidence="2">
    <location>
        <begin position="27"/>
        <end position="47"/>
    </location>
</feature>
<evidence type="ECO:0000256" key="2">
    <source>
        <dbReference type="SAM" id="Phobius"/>
    </source>
</evidence>
<dbReference type="PROSITE" id="PS50883">
    <property type="entry name" value="EAL"/>
    <property type="match status" value="1"/>
</dbReference>
<dbReference type="EMBL" id="JANUHA010000017">
    <property type="protein sequence ID" value="MCS0598690.1"/>
    <property type="molecule type" value="Genomic_DNA"/>
</dbReference>
<gene>
    <name evidence="6" type="ORF">NX780_20310</name>
</gene>
<keyword evidence="2" id="KW-1133">Transmembrane helix</keyword>
<dbReference type="SUPFAM" id="SSF141868">
    <property type="entry name" value="EAL domain-like"/>
    <property type="match status" value="1"/>
</dbReference>
<dbReference type="Pfam" id="PF00563">
    <property type="entry name" value="EAL"/>
    <property type="match status" value="1"/>
</dbReference>
<accession>A0ABT2AR17</accession>
<dbReference type="InterPro" id="IPR052155">
    <property type="entry name" value="Biofilm_reg_signaling"/>
</dbReference>
<dbReference type="InterPro" id="IPR029787">
    <property type="entry name" value="Nucleotide_cyclase"/>
</dbReference>
<dbReference type="CDD" id="cd01949">
    <property type="entry name" value="GGDEF"/>
    <property type="match status" value="1"/>
</dbReference>
<feature type="transmembrane region" description="Helical" evidence="2">
    <location>
        <begin position="222"/>
        <end position="243"/>
    </location>
</feature>
<dbReference type="SMART" id="SM00267">
    <property type="entry name" value="GGDEF"/>
    <property type="match status" value="1"/>
</dbReference>
<keyword evidence="2" id="KW-0472">Membrane</keyword>
<dbReference type="Proteomes" id="UP001206572">
    <property type="component" value="Unassembled WGS sequence"/>
</dbReference>
<feature type="domain" description="PAS" evidence="3">
    <location>
        <begin position="409"/>
        <end position="447"/>
    </location>
</feature>
<feature type="transmembrane region" description="Helical" evidence="2">
    <location>
        <begin position="346"/>
        <end position="368"/>
    </location>
</feature>
<dbReference type="Pfam" id="PF00990">
    <property type="entry name" value="GGDEF"/>
    <property type="match status" value="1"/>
</dbReference>
<dbReference type="SUPFAM" id="SSF55073">
    <property type="entry name" value="Nucleotide cyclase"/>
    <property type="match status" value="1"/>
</dbReference>
<feature type="domain" description="EAL" evidence="4">
    <location>
        <begin position="691"/>
        <end position="950"/>
    </location>
</feature>
<dbReference type="InterPro" id="IPR035919">
    <property type="entry name" value="EAL_sf"/>
</dbReference>
<name>A0ABT2AR17_9BURK</name>
<evidence type="ECO:0000259" key="4">
    <source>
        <dbReference type="PROSITE" id="PS50883"/>
    </source>
</evidence>
<dbReference type="NCBIfam" id="TIGR00229">
    <property type="entry name" value="sensory_box"/>
    <property type="match status" value="1"/>
</dbReference>
<feature type="transmembrane region" description="Helical" evidence="2">
    <location>
        <begin position="318"/>
        <end position="339"/>
    </location>
</feature>
<proteinExistence type="predicted"/>
<dbReference type="PROSITE" id="PS50887">
    <property type="entry name" value="GGDEF"/>
    <property type="match status" value="1"/>
</dbReference>
<keyword evidence="2" id="KW-0812">Transmembrane</keyword>
<dbReference type="InterPro" id="IPR001633">
    <property type="entry name" value="EAL_dom"/>
</dbReference>
<dbReference type="NCBIfam" id="TIGR00254">
    <property type="entry name" value="GGDEF"/>
    <property type="match status" value="1"/>
</dbReference>
<dbReference type="PANTHER" id="PTHR44757">
    <property type="entry name" value="DIGUANYLATE CYCLASE DGCP"/>
    <property type="match status" value="1"/>
</dbReference>
<dbReference type="InterPro" id="IPR011623">
    <property type="entry name" value="7TMR_DISM_rcpt_extracell_dom1"/>
</dbReference>
<feature type="transmembrane region" description="Helical" evidence="2">
    <location>
        <begin position="374"/>
        <end position="396"/>
    </location>
</feature>
<evidence type="ECO:0000256" key="1">
    <source>
        <dbReference type="SAM" id="Coils"/>
    </source>
</evidence>
<dbReference type="InterPro" id="IPR000160">
    <property type="entry name" value="GGDEF_dom"/>
</dbReference>
<organism evidence="6 7">
    <name type="scientific">Massilia agri</name>
    <dbReference type="NCBI Taxonomy" id="1886785"/>
    <lineage>
        <taxon>Bacteria</taxon>
        <taxon>Pseudomonadati</taxon>
        <taxon>Pseudomonadota</taxon>
        <taxon>Betaproteobacteria</taxon>
        <taxon>Burkholderiales</taxon>
        <taxon>Oxalobacteraceae</taxon>
        <taxon>Telluria group</taxon>
        <taxon>Massilia</taxon>
    </lineage>
</organism>
<dbReference type="PROSITE" id="PS50112">
    <property type="entry name" value="PAS"/>
    <property type="match status" value="1"/>
</dbReference>
<feature type="coiled-coil region" evidence="1">
    <location>
        <begin position="392"/>
        <end position="419"/>
    </location>
</feature>
<dbReference type="RefSeq" id="WP_258829697.1">
    <property type="nucleotide sequence ID" value="NZ_JANUHA010000017.1"/>
</dbReference>
<dbReference type="InterPro" id="IPR000014">
    <property type="entry name" value="PAS"/>
</dbReference>
<sequence>MPIPTPQRRSSLLAAAHAAVERVLKLFSYYLIPLGIGLVSFIALVFWNDQYRTSGDVPLSMHVAVQTEEALDPRGALARVQAAGLVTGHDTHLSEAPVWFAVEPMPRSGAQVIEFPSRHALDVACWDAVSLAPLGNAVRGAGAGFIEGSKAGFALRMAPMPSELLCRANFAGPARLTVLQWPADQYALSVEQYHRKSGLLDGGMVVLALFILITALINRQPLYVLFAGWLVLNLRVAALSAGWDIQWLGQTIPSDWLLRSRSIGITLYGIATLTLYQALLKDHIAALRYVLPFRIMQWLCMPMLAAAILLPYGVYLPLLWVICTCCFSVMTVGLFKIIVESRNRVAAWFAASFVVSFLATIAEVASAALGMRELLGIINSVTAALASSLLAALAVAEQMRSETEQREAAQQELEHAYQAMPVGLFTLDMYGHFLSVNPALQKMLGISSFNAGRTAWRQFFTESTWTELHEQVHTQAEAEMELASRDGSQRFLVSATLARSRIEGVLQDTTEKHKATEQLQFMANNDPLTKVFNRRGIEQEFQLAAAGLAAGRPMALAYVDLDRFKLINDLFGHAAGDEVLKQVCERMATMLAGGQQIGRVGGDEFVILMPETAIPLASIICRGIVDRLGSTPYRVGDKAFHVRGSVGLIEVEPSIAMKDAISTADRACREAKTGQGDGLVVYERGAEAFRQRAAELDMVARLSGPNATDCLLLEMQPIMSLGHPRESLNFEVLLRMREPDGRIVPAGAVIAAAEKSGRASVIDRWVMNTTLSWIAEHAEQLGNTRFVCMNLSGASLNDERFVQDTFEILGRFVHVASRLCLEITESVALHDLDNTRRFIDQARSFGVKVALDDFGAGYTSFSYLKELPADVLKIDGNFIKNINAHPANVAIVEAIVSLAGNLGMKTIAEWAEDAATVQTLSEIGVDYVQGWAVARSLPPERILEARSAADFITDPAVQELVKVLGTPMTPHLASVQKIRDLF</sequence>
<keyword evidence="7" id="KW-1185">Reference proteome</keyword>
<dbReference type="PANTHER" id="PTHR44757:SF2">
    <property type="entry name" value="BIOFILM ARCHITECTURE MAINTENANCE PROTEIN MBAA"/>
    <property type="match status" value="1"/>
</dbReference>
<feature type="domain" description="GGDEF" evidence="5">
    <location>
        <begin position="552"/>
        <end position="684"/>
    </location>
</feature>
<dbReference type="Gene3D" id="3.20.20.450">
    <property type="entry name" value="EAL domain"/>
    <property type="match status" value="1"/>
</dbReference>
<reference evidence="6 7" key="1">
    <citation type="submission" date="2022-08" db="EMBL/GenBank/DDBJ databases">
        <title>Reclassification of Massilia species as members of the genera Telluria, Duganella, Pseudoduganella, Mokoshia gen. nov. and Zemynaea gen. nov. using orthogonal and non-orthogonal genome-based approaches.</title>
        <authorList>
            <person name="Bowman J.P."/>
        </authorList>
    </citation>
    <scope>NUCLEOTIDE SEQUENCE [LARGE SCALE GENOMIC DNA]</scope>
    <source>
        <strain evidence="6 7">JCM 31661</strain>
    </source>
</reference>
<dbReference type="Pfam" id="PF13188">
    <property type="entry name" value="PAS_8"/>
    <property type="match status" value="1"/>
</dbReference>
<keyword evidence="1" id="KW-0175">Coiled coil</keyword>
<dbReference type="CDD" id="cd01948">
    <property type="entry name" value="EAL"/>
    <property type="match status" value="1"/>
</dbReference>
<dbReference type="Pfam" id="PF07695">
    <property type="entry name" value="7TMR-DISM_7TM"/>
    <property type="match status" value="1"/>
</dbReference>
<dbReference type="Gene3D" id="3.30.70.270">
    <property type="match status" value="1"/>
</dbReference>
<dbReference type="InterPro" id="IPR035965">
    <property type="entry name" value="PAS-like_dom_sf"/>
</dbReference>
<evidence type="ECO:0000313" key="7">
    <source>
        <dbReference type="Proteomes" id="UP001206572"/>
    </source>
</evidence>
<protein>
    <submittedName>
        <fullName evidence="6">EAL domain-containing protein</fullName>
    </submittedName>
</protein>
<feature type="transmembrane region" description="Helical" evidence="2">
    <location>
        <begin position="291"/>
        <end position="312"/>
    </location>
</feature>
<dbReference type="InterPro" id="IPR043128">
    <property type="entry name" value="Rev_trsase/Diguanyl_cyclase"/>
</dbReference>
<dbReference type="Gene3D" id="3.30.450.20">
    <property type="entry name" value="PAS domain"/>
    <property type="match status" value="1"/>
</dbReference>
<dbReference type="SMART" id="SM00052">
    <property type="entry name" value="EAL"/>
    <property type="match status" value="1"/>
</dbReference>
<evidence type="ECO:0000259" key="3">
    <source>
        <dbReference type="PROSITE" id="PS50112"/>
    </source>
</evidence>
<feature type="transmembrane region" description="Helical" evidence="2">
    <location>
        <begin position="198"/>
        <end position="217"/>
    </location>
</feature>
<comment type="caution">
    <text evidence="6">The sequence shown here is derived from an EMBL/GenBank/DDBJ whole genome shotgun (WGS) entry which is preliminary data.</text>
</comment>
<feature type="transmembrane region" description="Helical" evidence="2">
    <location>
        <begin position="263"/>
        <end position="279"/>
    </location>
</feature>
<dbReference type="SUPFAM" id="SSF55785">
    <property type="entry name" value="PYP-like sensor domain (PAS domain)"/>
    <property type="match status" value="1"/>
</dbReference>
<evidence type="ECO:0000313" key="6">
    <source>
        <dbReference type="EMBL" id="MCS0598690.1"/>
    </source>
</evidence>